<accession>A0ABR2Z805</accession>
<proteinExistence type="predicted"/>
<evidence type="ECO:0000313" key="2">
    <source>
        <dbReference type="Proteomes" id="UP001437256"/>
    </source>
</evidence>
<evidence type="ECO:0000313" key="1">
    <source>
        <dbReference type="EMBL" id="KAL0056622.1"/>
    </source>
</evidence>
<name>A0ABR2Z805_9AGAR</name>
<reference evidence="1 2" key="1">
    <citation type="submission" date="2024-05" db="EMBL/GenBank/DDBJ databases">
        <title>A draft genome resource for the thread blight pathogen Marasmius tenuissimus strain MS-2.</title>
        <authorList>
            <person name="Yulfo-Soto G.E."/>
            <person name="Baruah I.K."/>
            <person name="Amoako-Attah I."/>
            <person name="Bukari Y."/>
            <person name="Meinhardt L.W."/>
            <person name="Bailey B.A."/>
            <person name="Cohen S.P."/>
        </authorList>
    </citation>
    <scope>NUCLEOTIDE SEQUENCE [LARGE SCALE GENOMIC DNA]</scope>
    <source>
        <strain evidence="1 2">MS-2</strain>
    </source>
</reference>
<sequence length="86" mass="9397">FLYSLYLSQDANFKQKARARPNDHRDPALGDGWGAFIPNSIYLEELSKCTNTEEISHCVGFQAMAQSNTKKSKGLRATGVAAVSCA</sequence>
<dbReference type="Pfam" id="PF18758">
    <property type="entry name" value="KDZ"/>
    <property type="match status" value="1"/>
</dbReference>
<comment type="caution">
    <text evidence="1">The sequence shown here is derived from an EMBL/GenBank/DDBJ whole genome shotgun (WGS) entry which is preliminary data.</text>
</comment>
<protein>
    <submittedName>
        <fullName evidence="1">Uncharacterized protein</fullName>
    </submittedName>
</protein>
<dbReference type="Proteomes" id="UP001437256">
    <property type="component" value="Unassembled WGS sequence"/>
</dbReference>
<organism evidence="1 2">
    <name type="scientific">Marasmius tenuissimus</name>
    <dbReference type="NCBI Taxonomy" id="585030"/>
    <lineage>
        <taxon>Eukaryota</taxon>
        <taxon>Fungi</taxon>
        <taxon>Dikarya</taxon>
        <taxon>Basidiomycota</taxon>
        <taxon>Agaricomycotina</taxon>
        <taxon>Agaricomycetes</taxon>
        <taxon>Agaricomycetidae</taxon>
        <taxon>Agaricales</taxon>
        <taxon>Marasmiineae</taxon>
        <taxon>Marasmiaceae</taxon>
        <taxon>Marasmius</taxon>
    </lineage>
</organism>
<dbReference type="EMBL" id="JBBXMP010001182">
    <property type="protein sequence ID" value="KAL0056622.1"/>
    <property type="molecule type" value="Genomic_DNA"/>
</dbReference>
<dbReference type="InterPro" id="IPR040521">
    <property type="entry name" value="KDZ"/>
</dbReference>
<feature type="non-terminal residue" evidence="1">
    <location>
        <position position="1"/>
    </location>
</feature>
<gene>
    <name evidence="1" type="ORF">AAF712_016774</name>
</gene>
<keyword evidence="2" id="KW-1185">Reference proteome</keyword>